<organism evidence="10 11">
    <name type="scientific">Brenthis ino</name>
    <name type="common">lesser marbled fritillary</name>
    <dbReference type="NCBI Taxonomy" id="405034"/>
    <lineage>
        <taxon>Eukaryota</taxon>
        <taxon>Metazoa</taxon>
        <taxon>Ecdysozoa</taxon>
        <taxon>Arthropoda</taxon>
        <taxon>Hexapoda</taxon>
        <taxon>Insecta</taxon>
        <taxon>Pterygota</taxon>
        <taxon>Neoptera</taxon>
        <taxon>Endopterygota</taxon>
        <taxon>Lepidoptera</taxon>
        <taxon>Glossata</taxon>
        <taxon>Ditrysia</taxon>
        <taxon>Papilionoidea</taxon>
        <taxon>Nymphalidae</taxon>
        <taxon>Heliconiinae</taxon>
        <taxon>Argynnini</taxon>
        <taxon>Brenthis</taxon>
    </lineage>
</organism>
<evidence type="ECO:0000256" key="2">
    <source>
        <dbReference type="ARBA" id="ARBA00009037"/>
    </source>
</evidence>
<feature type="non-terminal residue" evidence="10">
    <location>
        <position position="415"/>
    </location>
</feature>
<dbReference type="PANTHER" id="PTHR12471">
    <property type="entry name" value="VACUOLAR ATP SYNTHASE SUBUNIT S1"/>
    <property type="match status" value="1"/>
</dbReference>
<comment type="subcellular location">
    <subcellularLocation>
        <location evidence="1">Membrane</location>
        <topology evidence="1">Single-pass membrane protein</topology>
    </subcellularLocation>
</comment>
<keyword evidence="4 7" id="KW-1133">Transmembrane helix</keyword>
<name>A0A8J9YF85_9NEOP</name>
<evidence type="ECO:0000313" key="10">
    <source>
        <dbReference type="EMBL" id="CAH0730194.1"/>
    </source>
</evidence>
<feature type="region of interest" description="Disordered" evidence="6">
    <location>
        <begin position="333"/>
        <end position="352"/>
    </location>
</feature>
<evidence type="ECO:0000259" key="9">
    <source>
        <dbReference type="Pfam" id="PF20520"/>
    </source>
</evidence>
<dbReference type="GO" id="GO:0030641">
    <property type="term" value="P:regulation of cellular pH"/>
    <property type="evidence" value="ECO:0007669"/>
    <property type="project" value="TreeGrafter"/>
</dbReference>
<evidence type="ECO:0000313" key="11">
    <source>
        <dbReference type="Proteomes" id="UP000838878"/>
    </source>
</evidence>
<dbReference type="InterPro" id="IPR008388">
    <property type="entry name" value="Ac45_acc_su"/>
</dbReference>
<evidence type="ECO:0000256" key="8">
    <source>
        <dbReference type="SAM" id="SignalP"/>
    </source>
</evidence>
<dbReference type="OrthoDB" id="9985059at2759"/>
<feature type="domain" description="V-type proton ATPase subunit S1/VOA1 transmembrane" evidence="9">
    <location>
        <begin position="363"/>
        <end position="401"/>
    </location>
</feature>
<evidence type="ECO:0000256" key="3">
    <source>
        <dbReference type="ARBA" id="ARBA00022692"/>
    </source>
</evidence>
<keyword evidence="3 7" id="KW-0812">Transmembrane</keyword>
<keyword evidence="8" id="KW-0732">Signal</keyword>
<comment type="similarity">
    <text evidence="2">Belongs to the vacuolar ATPase subunit S1 family.</text>
</comment>
<evidence type="ECO:0000256" key="4">
    <source>
        <dbReference type="ARBA" id="ARBA00022989"/>
    </source>
</evidence>
<feature type="transmembrane region" description="Helical" evidence="7">
    <location>
        <begin position="369"/>
        <end position="388"/>
    </location>
</feature>
<evidence type="ECO:0000256" key="5">
    <source>
        <dbReference type="ARBA" id="ARBA00023136"/>
    </source>
</evidence>
<protein>
    <recommendedName>
        <fullName evidence="9">V-type proton ATPase subunit S1/VOA1 transmembrane domain-containing protein</fullName>
    </recommendedName>
</protein>
<keyword evidence="11" id="KW-1185">Reference proteome</keyword>
<dbReference type="AlphaFoldDB" id="A0A8J9YF85"/>
<dbReference type="EMBL" id="OV170228">
    <property type="protein sequence ID" value="CAH0730194.1"/>
    <property type="molecule type" value="Genomic_DNA"/>
</dbReference>
<dbReference type="PANTHER" id="PTHR12471:SF7">
    <property type="entry name" value="V-TYPE PROTON ATPASE SUBUNIT S1"/>
    <property type="match status" value="1"/>
</dbReference>
<feature type="signal peptide" evidence="8">
    <location>
        <begin position="1"/>
        <end position="16"/>
    </location>
</feature>
<feature type="chain" id="PRO_5035481318" description="V-type proton ATPase subunit S1/VOA1 transmembrane domain-containing protein" evidence="8">
    <location>
        <begin position="17"/>
        <end position="415"/>
    </location>
</feature>
<feature type="compositionally biased region" description="Polar residues" evidence="6">
    <location>
        <begin position="342"/>
        <end position="352"/>
    </location>
</feature>
<dbReference type="GO" id="GO:0001671">
    <property type="term" value="F:ATPase activator activity"/>
    <property type="evidence" value="ECO:0007669"/>
    <property type="project" value="TreeGrafter"/>
</dbReference>
<accession>A0A8J9YF85</accession>
<dbReference type="Pfam" id="PF20520">
    <property type="entry name" value="Ac45-VOA1_TM"/>
    <property type="match status" value="1"/>
</dbReference>
<dbReference type="Proteomes" id="UP000838878">
    <property type="component" value="Chromosome 8"/>
</dbReference>
<dbReference type="InterPro" id="IPR046756">
    <property type="entry name" value="VAS1/VOA1_TM"/>
</dbReference>
<evidence type="ECO:0000256" key="6">
    <source>
        <dbReference type="SAM" id="MobiDB-lite"/>
    </source>
</evidence>
<evidence type="ECO:0000256" key="7">
    <source>
        <dbReference type="SAM" id="Phobius"/>
    </source>
</evidence>
<keyword evidence="5 7" id="KW-0472">Membrane</keyword>
<gene>
    <name evidence="10" type="ORF">BINO364_LOCUS15201</name>
</gene>
<dbReference type="GO" id="GO:0033176">
    <property type="term" value="C:proton-transporting V-type ATPase complex"/>
    <property type="evidence" value="ECO:0007669"/>
    <property type="project" value="TreeGrafter"/>
</dbReference>
<evidence type="ECO:0000256" key="1">
    <source>
        <dbReference type="ARBA" id="ARBA00004167"/>
    </source>
</evidence>
<reference evidence="10" key="1">
    <citation type="submission" date="2021-12" db="EMBL/GenBank/DDBJ databases">
        <authorList>
            <person name="Martin H S."/>
        </authorList>
    </citation>
    <scope>NUCLEOTIDE SEQUENCE</scope>
</reference>
<sequence>MLKIAIFLLLIASSAAERDSTPVFMLDYEMILSHVHTDTNPFTEMKSSDFSKIIEEAVKRSKVVILFIEELFCFEDVSFKDRQGTPFYHLSQGLRENKVKFFPAVSQPFKTLKQYFKPEHYNTFYLSDSSTKLKIYDGRYKYFYVFFKDTISESKAIALRRHDLLMREVYFVVRQIASSPVVAFYTGKMNPIIVEKLNFVPIEPQKIRRPPGVTITSSGALFKFSGVYATVGTRRSMFSQIPLIAEETWKKHQLNTRMAYSDFELEFEFIFKEDGWIVENVMLLEWGEEVGRTEMKVGAPWKWSYVCSEPLVLVNLRDGSAVTISQYQIQPFQDQPGPWRTDSGTNSSGNDTRNFGPAINCGPYFNSQILAGLMVTMFCLGILTYGVVSMYNCKSNDRYDDQNGKPLVIAFEGGL</sequence>
<proteinExistence type="inferred from homology"/>